<evidence type="ECO:0000313" key="1">
    <source>
        <dbReference type="EMBL" id="KAB1439413.1"/>
    </source>
</evidence>
<dbReference type="EMBL" id="WAGX01000004">
    <property type="protein sequence ID" value="KAB1439413.1"/>
    <property type="molecule type" value="Genomic_DNA"/>
</dbReference>
<reference evidence="1 2" key="1">
    <citation type="submission" date="2019-09" db="EMBL/GenBank/DDBJ databases">
        <authorList>
            <person name="Valk L.C."/>
        </authorList>
    </citation>
    <scope>NUCLEOTIDE SEQUENCE [LARGE SCALE GENOMIC DNA]</scope>
    <source>
        <strain evidence="1">GalUA</strain>
    </source>
</reference>
<reference evidence="1 2" key="2">
    <citation type="submission" date="2020-02" db="EMBL/GenBank/DDBJ databases">
        <title>Candidatus Galacturonibacter soehngenii shows hetero-acetogenic catabolism of galacturonic acid but lacks a canonical carbon monoxide dehydrogenase/acetyl-CoA synthase complex.</title>
        <authorList>
            <person name="Diender M."/>
            <person name="Stouten G.R."/>
            <person name="Petersen J.F."/>
            <person name="Nielsen P.H."/>
            <person name="Dueholm M.S."/>
            <person name="Pronk J.T."/>
            <person name="Van Loosdrecht M.C.M."/>
        </authorList>
    </citation>
    <scope>NUCLEOTIDE SEQUENCE [LARGE SCALE GENOMIC DNA]</scope>
    <source>
        <strain evidence="1">GalUA</strain>
    </source>
</reference>
<organism evidence="1 2">
    <name type="scientific">Candidatus Galacturonatibacter soehngenii</name>
    <dbReference type="NCBI Taxonomy" id="2307010"/>
    <lineage>
        <taxon>Bacteria</taxon>
        <taxon>Bacillati</taxon>
        <taxon>Bacillota</taxon>
        <taxon>Clostridia</taxon>
        <taxon>Lachnospirales</taxon>
        <taxon>Lachnospiraceae</taxon>
        <taxon>Candidatus Galacturonatibacter</taxon>
    </lineage>
</organism>
<evidence type="ECO:0000313" key="2">
    <source>
        <dbReference type="Proteomes" id="UP000461768"/>
    </source>
</evidence>
<dbReference type="OrthoDB" id="1912088at2"/>
<proteinExistence type="predicted"/>
<accession>A0A7V7QMG0</accession>
<dbReference type="Proteomes" id="UP000461768">
    <property type="component" value="Unassembled WGS sequence"/>
</dbReference>
<keyword evidence="2" id="KW-1185">Reference proteome</keyword>
<comment type="caution">
    <text evidence="1">The sequence shown here is derived from an EMBL/GenBank/DDBJ whole genome shotgun (WGS) entry which is preliminary data.</text>
</comment>
<protein>
    <submittedName>
        <fullName evidence="1">Uncharacterized protein</fullName>
    </submittedName>
</protein>
<gene>
    <name evidence="1" type="ORF">F7O84_03170</name>
</gene>
<dbReference type="AlphaFoldDB" id="A0A7V7QMG0"/>
<dbReference type="RefSeq" id="WP_151141883.1">
    <property type="nucleotide sequence ID" value="NZ_WAGX01000004.1"/>
</dbReference>
<sequence length="89" mass="10296">MNSKQWYNNDSLKNIDMQKMLMLQELMKQSNGKKTSDMLPFLMAASRQANSKGMNFSKEEMQLIINVLKKDMSPAEQERTSKMLSILGF</sequence>
<name>A0A7V7QMG0_9FIRM</name>